<dbReference type="SUPFAM" id="SSF57889">
    <property type="entry name" value="Cysteine-rich domain"/>
    <property type="match status" value="2"/>
</dbReference>
<dbReference type="InterPro" id="IPR004146">
    <property type="entry name" value="DC1"/>
</dbReference>
<dbReference type="InterPro" id="IPR004839">
    <property type="entry name" value="Aminotransferase_I/II_large"/>
</dbReference>
<dbReference type="GO" id="GO:0030170">
    <property type="term" value="F:pyridoxal phosphate binding"/>
    <property type="evidence" value="ECO:0007669"/>
    <property type="project" value="InterPro"/>
</dbReference>
<accession>A0A6D2HSH1</accession>
<proteinExistence type="predicted"/>
<keyword evidence="2" id="KW-0677">Repeat</keyword>
<gene>
    <name evidence="5" type="ORF">MERR_LOCUS7079</name>
</gene>
<dbReference type="Pfam" id="PF00155">
    <property type="entry name" value="Aminotran_1_2"/>
    <property type="match status" value="1"/>
</dbReference>
<dbReference type="Pfam" id="PF03107">
    <property type="entry name" value="C1_2"/>
    <property type="match status" value="2"/>
</dbReference>
<evidence type="ECO:0000256" key="3">
    <source>
        <dbReference type="ARBA" id="ARBA00022833"/>
    </source>
</evidence>
<dbReference type="InterPro" id="IPR002219">
    <property type="entry name" value="PKC_DAG/PE"/>
</dbReference>
<protein>
    <recommendedName>
        <fullName evidence="4">Phorbol-ester/DAG-type domain-containing protein</fullName>
    </recommendedName>
</protein>
<dbReference type="AlphaFoldDB" id="A0A6D2HSH1"/>
<dbReference type="Gene3D" id="3.90.1150.10">
    <property type="entry name" value="Aspartate Aminotransferase, domain 1"/>
    <property type="match status" value="1"/>
</dbReference>
<dbReference type="InterPro" id="IPR015422">
    <property type="entry name" value="PyrdxlP-dep_Trfase_small"/>
</dbReference>
<evidence type="ECO:0000313" key="5">
    <source>
        <dbReference type="EMBL" id="CAA7019844.1"/>
    </source>
</evidence>
<dbReference type="OrthoDB" id="1884766at2759"/>
<evidence type="ECO:0000313" key="6">
    <source>
        <dbReference type="Proteomes" id="UP000467841"/>
    </source>
</evidence>
<dbReference type="SUPFAM" id="SSF53383">
    <property type="entry name" value="PLP-dependent transferases"/>
    <property type="match status" value="1"/>
</dbReference>
<dbReference type="Proteomes" id="UP000467841">
    <property type="component" value="Unassembled WGS sequence"/>
</dbReference>
<keyword evidence="1" id="KW-0479">Metal-binding</keyword>
<evidence type="ECO:0000259" key="4">
    <source>
        <dbReference type="PROSITE" id="PS50081"/>
    </source>
</evidence>
<sequence>MAELVKHFSHDCPLTSPETVSDGVCNSCFKEKPVEFSCNPCKFDLCKPCSYLPQKVSHDFHEHPLEFCLREYDQKPDYIVCYGCGNMSSGSFYQCKDCEIYLDLDCAIHDNIFRGWESKEILHYSHCHLLRKSRPGPDVRGSCLLCELTLSPSSVCYGCVHCYLFFHVGCLDLPMEIQHPVHPSHAIRRLDYTQTLGDGTNCDACGEDISGVPLGCLQCKFNLHLRCADSLLRGLVHKSHGHKLFYVSTNAYRVFGEDSMCQICMKTDVISLYSYYRCVECGLKFHFECLEILESVVKKSLHIHPLVCVAALGLGKAGGETVAEMVKAYRERRDFLVKTLGAIQGVKISEPQGAFYLFIDFSACYGSEAEGFGLISDSSSLALYFLEKFQVAMVPGDICIRISYAMSLDVLRVTVEKITKPLEPLRATVSV</sequence>
<keyword evidence="3" id="KW-0862">Zinc</keyword>
<organism evidence="5 6">
    <name type="scientific">Microthlaspi erraticum</name>
    <dbReference type="NCBI Taxonomy" id="1685480"/>
    <lineage>
        <taxon>Eukaryota</taxon>
        <taxon>Viridiplantae</taxon>
        <taxon>Streptophyta</taxon>
        <taxon>Embryophyta</taxon>
        <taxon>Tracheophyta</taxon>
        <taxon>Spermatophyta</taxon>
        <taxon>Magnoliopsida</taxon>
        <taxon>eudicotyledons</taxon>
        <taxon>Gunneridae</taxon>
        <taxon>Pentapetalae</taxon>
        <taxon>rosids</taxon>
        <taxon>malvids</taxon>
        <taxon>Brassicales</taxon>
        <taxon>Brassicaceae</taxon>
        <taxon>Coluteocarpeae</taxon>
        <taxon>Microthlaspi</taxon>
    </lineage>
</organism>
<reference evidence="5" key="1">
    <citation type="submission" date="2020-01" db="EMBL/GenBank/DDBJ databases">
        <authorList>
            <person name="Mishra B."/>
        </authorList>
    </citation>
    <scope>NUCLEOTIDE SEQUENCE [LARGE SCALE GENOMIC DNA]</scope>
</reference>
<dbReference type="EMBL" id="CACVBM020000488">
    <property type="protein sequence ID" value="CAA7019844.1"/>
    <property type="molecule type" value="Genomic_DNA"/>
</dbReference>
<keyword evidence="6" id="KW-1185">Reference proteome</keyword>
<dbReference type="SMART" id="SM00109">
    <property type="entry name" value="C1"/>
    <property type="match status" value="2"/>
</dbReference>
<feature type="domain" description="Phorbol-ester/DAG-type" evidence="4">
    <location>
        <begin position="184"/>
        <end position="235"/>
    </location>
</feature>
<dbReference type="PROSITE" id="PS50081">
    <property type="entry name" value="ZF_DAG_PE_2"/>
    <property type="match status" value="1"/>
</dbReference>
<evidence type="ECO:0000256" key="2">
    <source>
        <dbReference type="ARBA" id="ARBA00022737"/>
    </source>
</evidence>
<name>A0A6D2HSH1_9BRAS</name>
<dbReference type="PANTHER" id="PTHR46288:SF27">
    <property type="entry name" value="CYSTEINE_HISTIDINE-RICH C1 DOMAIN FAMILY PROTEIN"/>
    <property type="match status" value="1"/>
</dbReference>
<dbReference type="Gene3D" id="3.30.60.20">
    <property type="match status" value="1"/>
</dbReference>
<dbReference type="GO" id="GO:0046872">
    <property type="term" value="F:metal ion binding"/>
    <property type="evidence" value="ECO:0007669"/>
    <property type="project" value="UniProtKB-KW"/>
</dbReference>
<dbReference type="PANTHER" id="PTHR46288">
    <property type="entry name" value="PHORBOL-ESTER/DAG-TYPE DOMAIN-CONTAINING PROTEIN"/>
    <property type="match status" value="1"/>
</dbReference>
<evidence type="ECO:0000256" key="1">
    <source>
        <dbReference type="ARBA" id="ARBA00022723"/>
    </source>
</evidence>
<dbReference type="InterPro" id="IPR015424">
    <property type="entry name" value="PyrdxlP-dep_Trfase"/>
</dbReference>
<comment type="caution">
    <text evidence="5">The sequence shown here is derived from an EMBL/GenBank/DDBJ whole genome shotgun (WGS) entry which is preliminary data.</text>
</comment>
<dbReference type="InterPro" id="IPR046349">
    <property type="entry name" value="C1-like_sf"/>
</dbReference>